<evidence type="ECO:0000313" key="3">
    <source>
        <dbReference type="Proteomes" id="UP000827835"/>
    </source>
</evidence>
<feature type="transmembrane region" description="Helical" evidence="1">
    <location>
        <begin position="6"/>
        <end position="24"/>
    </location>
</feature>
<accession>A0AAE7RF82</accession>
<keyword evidence="1" id="KW-1133">Transmembrane helix</keyword>
<name>A0AAE7RF82_9CAUD</name>
<protein>
    <submittedName>
        <fullName evidence="2">Uncharacterized protein</fullName>
    </submittedName>
</protein>
<keyword evidence="1" id="KW-0472">Membrane</keyword>
<keyword evidence="3" id="KW-1185">Reference proteome</keyword>
<proteinExistence type="predicted"/>
<keyword evidence="1" id="KW-0812">Transmembrane</keyword>
<sequence>MNMVAWLMLIGYGLIVFIIVKDIMKARKVYRFQYVSLGRWTVRQPNGRFAGNLANVWDIAKLGSKL</sequence>
<evidence type="ECO:0000256" key="1">
    <source>
        <dbReference type="SAM" id="Phobius"/>
    </source>
</evidence>
<organism evidence="2 3">
    <name type="scientific">Kosakonia phage Kc166A</name>
    <dbReference type="NCBI Taxonomy" id="2801381"/>
    <lineage>
        <taxon>Viruses</taxon>
        <taxon>Duplodnaviria</taxon>
        <taxon>Heunggongvirae</taxon>
        <taxon>Uroviricota</taxon>
        <taxon>Caudoviricetes</taxon>
        <taxon>Autographivirales</taxon>
        <taxon>Autotranscriptaviridae</taxon>
        <taxon>Studiervirinae</taxon>
        <taxon>Kayfunavirus</taxon>
        <taxon>Kayfunavirus Kc166A</taxon>
    </lineage>
</organism>
<reference evidence="3" key="1">
    <citation type="journal article" date="2021" name="Viruses">
        <title>Novel Viruses That Lyse Plant and Human Strains of Kosakonia cowanii.</title>
        <authorList>
            <person name="Petrzik K."/>
            <person name="Brazdova S."/>
            <person name="Krawczyk K."/>
        </authorList>
    </citation>
    <scope>NUCLEOTIDE SEQUENCE [LARGE SCALE GENOMIC DNA]</scope>
</reference>
<dbReference type="Proteomes" id="UP000827835">
    <property type="component" value="Segment"/>
</dbReference>
<evidence type="ECO:0000313" key="2">
    <source>
        <dbReference type="EMBL" id="QVV96845.1"/>
    </source>
</evidence>
<dbReference type="EMBL" id="MW258709">
    <property type="protein sequence ID" value="QVV96845.1"/>
    <property type="molecule type" value="Genomic_DNA"/>
</dbReference>